<comment type="catalytic activity">
    <reaction evidence="1">
        <text>AMP + H2O = D-ribose 5-phosphate + adenine</text>
        <dbReference type="Rhea" id="RHEA:20129"/>
        <dbReference type="ChEBI" id="CHEBI:15377"/>
        <dbReference type="ChEBI" id="CHEBI:16708"/>
        <dbReference type="ChEBI" id="CHEBI:78346"/>
        <dbReference type="ChEBI" id="CHEBI:456215"/>
        <dbReference type="EC" id="3.2.2.4"/>
    </reaction>
</comment>
<dbReference type="RefSeq" id="WP_070070461.1">
    <property type="nucleotide sequence ID" value="NZ_MKKK01000045.1"/>
</dbReference>
<dbReference type="PANTHER" id="PTHR31223:SF70">
    <property type="entry name" value="LOG FAMILY PROTEIN YJL055W"/>
    <property type="match status" value="1"/>
</dbReference>
<dbReference type="PANTHER" id="PTHR31223">
    <property type="entry name" value="LOG FAMILY PROTEIN YJL055W"/>
    <property type="match status" value="1"/>
</dbReference>
<evidence type="ECO:0000256" key="1">
    <source>
        <dbReference type="ARBA" id="ARBA00000274"/>
    </source>
</evidence>
<dbReference type="SUPFAM" id="SSF102405">
    <property type="entry name" value="MCP/YpsA-like"/>
    <property type="match status" value="1"/>
</dbReference>
<dbReference type="Gene3D" id="3.40.50.450">
    <property type="match status" value="1"/>
</dbReference>
<protein>
    <recommendedName>
        <fullName evidence="3">Cytokinin riboside 5'-monophosphate phosphoribohydrolase</fullName>
        <ecNumber evidence="3">3.2.2.n1</ecNumber>
    </recommendedName>
</protein>
<name>A0A1E7R2V2_9GAMM</name>
<keyword evidence="5" id="KW-1185">Reference proteome</keyword>
<comment type="caution">
    <text evidence="4">The sequence shown here is derived from an EMBL/GenBank/DDBJ whole genome shotgun (WGS) entry which is preliminary data.</text>
</comment>
<dbReference type="Proteomes" id="UP000185895">
    <property type="component" value="Unassembled WGS sequence"/>
</dbReference>
<dbReference type="Pfam" id="PF03641">
    <property type="entry name" value="Lysine_decarbox"/>
    <property type="match status" value="1"/>
</dbReference>
<proteinExistence type="inferred from homology"/>
<dbReference type="STRING" id="1262585.BJI46_04170"/>
<dbReference type="EC" id="3.2.2.n1" evidence="3"/>
<evidence type="ECO:0000313" key="5">
    <source>
        <dbReference type="Proteomes" id="UP000185895"/>
    </source>
</evidence>
<comment type="similarity">
    <text evidence="2 3">Belongs to the LOG family.</text>
</comment>
<dbReference type="InterPro" id="IPR031100">
    <property type="entry name" value="LOG_fam"/>
</dbReference>
<evidence type="ECO:0000256" key="2">
    <source>
        <dbReference type="ARBA" id="ARBA00006763"/>
    </source>
</evidence>
<dbReference type="NCBIfam" id="TIGR00730">
    <property type="entry name" value="Rossman fold protein, TIGR00730 family"/>
    <property type="match status" value="1"/>
</dbReference>
<dbReference type="OrthoDB" id="9801098at2"/>
<dbReference type="AlphaFoldDB" id="A0A1E7R2V2"/>
<accession>A0A1E7R2V2</accession>
<evidence type="ECO:0000256" key="3">
    <source>
        <dbReference type="RuleBase" id="RU363015"/>
    </source>
</evidence>
<dbReference type="GO" id="GO:0008714">
    <property type="term" value="F:AMP nucleosidase activity"/>
    <property type="evidence" value="ECO:0007669"/>
    <property type="project" value="UniProtKB-EC"/>
</dbReference>
<dbReference type="GO" id="GO:0005829">
    <property type="term" value="C:cytosol"/>
    <property type="evidence" value="ECO:0007669"/>
    <property type="project" value="TreeGrafter"/>
</dbReference>
<dbReference type="GO" id="GO:0009691">
    <property type="term" value="P:cytokinin biosynthetic process"/>
    <property type="evidence" value="ECO:0007669"/>
    <property type="project" value="UniProtKB-UniRule"/>
</dbReference>
<keyword evidence="3" id="KW-0378">Hydrolase</keyword>
<gene>
    <name evidence="4" type="ORF">BJI46_04170</name>
</gene>
<evidence type="ECO:0000313" key="4">
    <source>
        <dbReference type="EMBL" id="OEY93646.1"/>
    </source>
</evidence>
<keyword evidence="3" id="KW-0203">Cytokinin biosynthesis</keyword>
<organism evidence="4 5">
    <name type="scientific">Acinetobacter qingfengensis</name>
    <dbReference type="NCBI Taxonomy" id="1262585"/>
    <lineage>
        <taxon>Bacteria</taxon>
        <taxon>Pseudomonadati</taxon>
        <taxon>Pseudomonadota</taxon>
        <taxon>Gammaproteobacteria</taxon>
        <taxon>Moraxellales</taxon>
        <taxon>Moraxellaceae</taxon>
        <taxon>Acinetobacter</taxon>
    </lineage>
</organism>
<dbReference type="EMBL" id="MKKK01000045">
    <property type="protein sequence ID" value="OEY93646.1"/>
    <property type="molecule type" value="Genomic_DNA"/>
</dbReference>
<reference evidence="4 5" key="1">
    <citation type="submission" date="2016-09" db="EMBL/GenBank/DDBJ databases">
        <authorList>
            <person name="Capua I."/>
            <person name="De Benedictis P."/>
            <person name="Joannis T."/>
            <person name="Lombin L.H."/>
            <person name="Cattoli G."/>
        </authorList>
    </citation>
    <scope>NUCLEOTIDE SEQUENCE [LARGE SCALE GENOMIC DNA]</scope>
    <source>
        <strain evidence="4 5">ANC 4671</strain>
    </source>
</reference>
<sequence length="193" mass="21104">MKAIAIFCGSATGTDPIFLQSAQHVGEILAKNNLSLVYGGGKVGLMGAVADSVLAHGGRAIGVMPRALVDREIAHTGLSELYVVENMHQRKMQMSELADGFIALPGGAGTLEEIYEQWTWAQLGIHEKPCAFLNINAYYQPLLDMVQLMVDKGFTQPRYAEMLIQSDNIADILTAFKHYRAPQAKWTNANVKP</sequence>
<dbReference type="InterPro" id="IPR005269">
    <property type="entry name" value="LOG"/>
</dbReference>